<feature type="transmembrane region" description="Helical" evidence="1">
    <location>
        <begin position="256"/>
        <end position="276"/>
    </location>
</feature>
<evidence type="ECO:0000313" key="2">
    <source>
        <dbReference type="EMBL" id="KYG78194.1"/>
    </source>
</evidence>
<feature type="transmembrane region" description="Helical" evidence="1">
    <location>
        <begin position="28"/>
        <end position="46"/>
    </location>
</feature>
<evidence type="ECO:0008006" key="4">
    <source>
        <dbReference type="Google" id="ProtNLM"/>
    </source>
</evidence>
<keyword evidence="1" id="KW-1133">Transmembrane helix</keyword>
<evidence type="ECO:0000256" key="1">
    <source>
        <dbReference type="SAM" id="Phobius"/>
    </source>
</evidence>
<dbReference type="AlphaFoldDB" id="A0A150XHL8"/>
<reference evidence="2 3" key="1">
    <citation type="submission" date="2016-01" db="EMBL/GenBank/DDBJ databases">
        <title>Genome sequencing of Roseivirga spongicola UST030701-084.</title>
        <authorList>
            <person name="Selvaratnam C."/>
            <person name="Thevarajoo S."/>
            <person name="Goh K.M."/>
            <person name="Ee R."/>
            <person name="Chan K.-G."/>
            <person name="Chong C.S."/>
        </authorList>
    </citation>
    <scope>NUCLEOTIDE SEQUENCE [LARGE SCALE GENOMIC DNA]</scope>
    <source>
        <strain evidence="2 3">UST030701-084</strain>
    </source>
</reference>
<sequence length="352" mass="40295">MIFYLILSLISVLFLIIADSLDNGKKAFSQAFAIFLAIISAIRYDVGFDYPVYYEVASQQGDFLWEFLRFEFLSKIIVFTVWLFKLPYLIFFIYSFLTVYFVFQGLKRLMPDSLHIGLFIYALFPLFFIDSFSLIRQHLAIAIIFYAISFLINRKFLTYIIIVCISGLIHSGSFVTILLIPMCFVKIKPWVFTFFVALTFVFGRQITLMLLDISGFSSSYLSPEGVKGTGGNLIRFLMNGVALGLLFLQNRLNEKVHFFVGIFSLGILFYNLFGSFGHAGIRVFEYFSISIVPLMPLVVKAFKPQRLVSISACLILLVFNLSYISLTTRNEKKSALTPYSTIFTTDNKGKFK</sequence>
<name>A0A150XHL8_9BACT</name>
<protein>
    <recommendedName>
        <fullName evidence="4">EpsG family protein</fullName>
    </recommendedName>
</protein>
<keyword evidence="1" id="KW-0812">Transmembrane</keyword>
<dbReference type="STRING" id="333140.AWW68_05355"/>
<organism evidence="2 3">
    <name type="scientific">Roseivirga spongicola</name>
    <dbReference type="NCBI Taxonomy" id="333140"/>
    <lineage>
        <taxon>Bacteria</taxon>
        <taxon>Pseudomonadati</taxon>
        <taxon>Bacteroidota</taxon>
        <taxon>Cytophagia</taxon>
        <taxon>Cytophagales</taxon>
        <taxon>Roseivirgaceae</taxon>
        <taxon>Roseivirga</taxon>
    </lineage>
</organism>
<dbReference type="Proteomes" id="UP000075606">
    <property type="component" value="Unassembled WGS sequence"/>
</dbReference>
<feature type="transmembrane region" description="Helical" evidence="1">
    <location>
        <begin position="113"/>
        <end position="129"/>
    </location>
</feature>
<accession>A0A150XHL8</accession>
<comment type="caution">
    <text evidence="2">The sequence shown here is derived from an EMBL/GenBank/DDBJ whole genome shotgun (WGS) entry which is preliminary data.</text>
</comment>
<gene>
    <name evidence="2" type="ORF">AWW68_05355</name>
</gene>
<dbReference type="OrthoDB" id="1445466at2"/>
<feature type="transmembrane region" description="Helical" evidence="1">
    <location>
        <begin position="190"/>
        <end position="211"/>
    </location>
</feature>
<dbReference type="Pfam" id="PF14897">
    <property type="entry name" value="EpsG"/>
    <property type="match status" value="1"/>
</dbReference>
<feature type="transmembrane region" description="Helical" evidence="1">
    <location>
        <begin position="90"/>
        <end position="106"/>
    </location>
</feature>
<feature type="transmembrane region" description="Helical" evidence="1">
    <location>
        <begin position="308"/>
        <end position="326"/>
    </location>
</feature>
<keyword evidence="1" id="KW-0472">Membrane</keyword>
<feature type="transmembrane region" description="Helical" evidence="1">
    <location>
        <begin position="159"/>
        <end position="184"/>
    </location>
</feature>
<evidence type="ECO:0000313" key="3">
    <source>
        <dbReference type="Proteomes" id="UP000075606"/>
    </source>
</evidence>
<dbReference type="RefSeq" id="WP_068217442.1">
    <property type="nucleotide sequence ID" value="NZ_CP139724.1"/>
</dbReference>
<dbReference type="InterPro" id="IPR049458">
    <property type="entry name" value="EpsG-like"/>
</dbReference>
<proteinExistence type="predicted"/>
<keyword evidence="3" id="KW-1185">Reference proteome</keyword>
<dbReference type="EMBL" id="LRPC01000001">
    <property type="protein sequence ID" value="KYG78194.1"/>
    <property type="molecule type" value="Genomic_DNA"/>
</dbReference>